<evidence type="ECO:0000256" key="2">
    <source>
        <dbReference type="ARBA" id="ARBA00009451"/>
    </source>
</evidence>
<evidence type="ECO:0000256" key="8">
    <source>
        <dbReference type="RuleBase" id="RU004006"/>
    </source>
</evidence>
<dbReference type="GO" id="GO:0019843">
    <property type="term" value="F:rRNA binding"/>
    <property type="evidence" value="ECO:0007669"/>
    <property type="project" value="UniProtKB-KW"/>
</dbReference>
<dbReference type="GO" id="GO:0003735">
    <property type="term" value="F:structural constituent of ribosome"/>
    <property type="evidence" value="ECO:0007669"/>
    <property type="project" value="InterPro"/>
</dbReference>
<dbReference type="InterPro" id="IPR001063">
    <property type="entry name" value="Ribosomal_uL22"/>
</dbReference>
<reference evidence="10" key="1">
    <citation type="submission" date="2011-11" db="EMBL/GenBank/DDBJ databases">
        <title>Complete genome sequence of Candidatus Mycoplasma haemominutum.</title>
        <authorList>
            <person name="Barker E.N."/>
            <person name="Darby A.C."/>
            <person name="Helps C.R."/>
            <person name="Peters I.R."/>
            <person name="Hughes M.A."/>
            <person name="Radford A.D."/>
            <person name="Novacco M."/>
            <person name="Boretti F."/>
            <person name="Hofmann-Lehmann R."/>
            <person name="Tasker S."/>
        </authorList>
    </citation>
    <scope>NUCLEOTIDE SEQUENCE</scope>
    <source>
        <strain evidence="10">Birmingham 1</strain>
    </source>
</reference>
<accession>G8C320</accession>
<dbReference type="PROSITE" id="PS00464">
    <property type="entry name" value="RIBOSOMAL_L22"/>
    <property type="match status" value="1"/>
</dbReference>
<dbReference type="InterPro" id="IPR036394">
    <property type="entry name" value="Ribosomal_uL22_sf"/>
</dbReference>
<keyword evidence="5 7" id="KW-0687">Ribonucleoprotein</keyword>
<evidence type="ECO:0000313" key="10">
    <source>
        <dbReference type="EMBL" id="CCE66718.1"/>
    </source>
</evidence>
<dbReference type="Gene3D" id="3.90.470.10">
    <property type="entry name" value="Ribosomal protein L22/L17"/>
    <property type="match status" value="1"/>
</dbReference>
<keyword evidence="8" id="KW-0699">rRNA-binding</keyword>
<dbReference type="HOGENOM" id="CLU_083987_3_3_14"/>
<dbReference type="CDD" id="cd00336">
    <property type="entry name" value="Ribosomal_L22"/>
    <property type="match status" value="1"/>
</dbReference>
<name>G8C320_9MOLU</name>
<evidence type="ECO:0000256" key="3">
    <source>
        <dbReference type="ARBA" id="ARBA00011838"/>
    </source>
</evidence>
<dbReference type="InterPro" id="IPR018260">
    <property type="entry name" value="Ribosomal_uL22_CS"/>
</dbReference>
<dbReference type="PANTHER" id="PTHR13501">
    <property type="entry name" value="CHLOROPLAST 50S RIBOSOMAL PROTEIN L22-RELATED"/>
    <property type="match status" value="1"/>
</dbReference>
<proteinExistence type="inferred from homology"/>
<dbReference type="GO" id="GO:0015934">
    <property type="term" value="C:large ribosomal subunit"/>
    <property type="evidence" value="ECO:0007669"/>
    <property type="project" value="InterPro"/>
</dbReference>
<dbReference type="SUPFAM" id="SSF54843">
    <property type="entry name" value="Ribosomal protein L22"/>
    <property type="match status" value="1"/>
</dbReference>
<keyword evidence="8" id="KW-0694">RNA-binding</keyword>
<dbReference type="PANTHER" id="PTHR13501:SF8">
    <property type="entry name" value="LARGE RIBOSOMAL SUBUNIT PROTEIN UL22M"/>
    <property type="match status" value="1"/>
</dbReference>
<comment type="function">
    <text evidence="9">This protein binds specifically to 23S rRNA; its binding is stimulated by other ribosomal proteins, e.g., L4, L17, and L20. It is important during the early stages of 50S assembly. It makes multiple contacts with different domains of the 23S rRNA in the assembled 50S subunit and ribosome.</text>
</comment>
<dbReference type="GO" id="GO:0006412">
    <property type="term" value="P:translation"/>
    <property type="evidence" value="ECO:0007669"/>
    <property type="project" value="InterPro"/>
</dbReference>
<comment type="similarity">
    <text evidence="2 7">Belongs to the universal ribosomal protein uL22 family.</text>
</comment>
<dbReference type="InterPro" id="IPR047867">
    <property type="entry name" value="Ribosomal_uL22_bac/org-type"/>
</dbReference>
<evidence type="ECO:0000256" key="7">
    <source>
        <dbReference type="RuleBase" id="RU004005"/>
    </source>
</evidence>
<dbReference type="PATRIC" id="fig|1116213.3.peg.211"/>
<dbReference type="RefSeq" id="WP_015511583.1">
    <property type="nucleotide sequence ID" value="NC_021007.1"/>
</dbReference>
<dbReference type="Pfam" id="PF00237">
    <property type="entry name" value="Ribosomal_L22"/>
    <property type="match status" value="1"/>
</dbReference>
<evidence type="ECO:0000256" key="9">
    <source>
        <dbReference type="RuleBase" id="RU004008"/>
    </source>
</evidence>
<reference evidence="10" key="2">
    <citation type="submission" date="2011-11" db="EMBL/GenBank/DDBJ databases">
        <authorList>
            <person name="Barker E."/>
        </authorList>
    </citation>
    <scope>NUCLEOTIDE SEQUENCE</scope>
    <source>
        <strain evidence="10">Birmingham 1</strain>
    </source>
</reference>
<evidence type="ECO:0000256" key="1">
    <source>
        <dbReference type="ARBA" id="ARBA00003478"/>
    </source>
</evidence>
<dbReference type="AlphaFoldDB" id="G8C320"/>
<comment type="function">
    <text evidence="1">The globular domain of the protein is located near the polypeptide exit tunnel on the outside of the subunit, while an extended beta-hairpin is found that lines the wall of the exit tunnel in the center of the 70S ribosome.</text>
</comment>
<protein>
    <recommendedName>
        <fullName evidence="9">50S ribosomal protein L22</fullName>
    </recommendedName>
</protein>
<gene>
    <name evidence="10" type="primary">rplV</name>
    <name evidence="10" type="ORF">MHM_02000</name>
</gene>
<organism evidence="10">
    <name type="scientific">Candidatus Mycoplasma haematominutum 'Birmingham 1'</name>
    <dbReference type="NCBI Taxonomy" id="1116213"/>
    <lineage>
        <taxon>Bacteria</taxon>
        <taxon>Bacillati</taxon>
        <taxon>Mycoplasmatota</taxon>
        <taxon>Mollicutes</taxon>
        <taxon>Mycoplasmataceae</taxon>
        <taxon>Mycoplasma</taxon>
    </lineage>
</organism>
<evidence type="ECO:0000256" key="5">
    <source>
        <dbReference type="ARBA" id="ARBA00023274"/>
    </source>
</evidence>
<evidence type="ECO:0000256" key="6">
    <source>
        <dbReference type="ARBA" id="ARBA00025084"/>
    </source>
</evidence>
<dbReference type="EMBL" id="HE613254">
    <property type="protein sequence ID" value="CCE66718.1"/>
    <property type="molecule type" value="Genomic_DNA"/>
</dbReference>
<dbReference type="KEGG" id="mhb:MHM_02000"/>
<comment type="subunit">
    <text evidence="3 8">Part of the 50S ribosomal subunit.</text>
</comment>
<keyword evidence="4 7" id="KW-0689">Ribosomal protein</keyword>
<comment type="function">
    <text evidence="6">This protein binds specifically to 23S rRNA; its binding is stimulated by other ribosomal proteins, e.g. L4, L17, and L20. It is important during the early stages of 50S assembly. It makes multiple contacts with different domains of the 23S rRNA in the assembled 50S subunit and ribosome.</text>
</comment>
<evidence type="ECO:0000256" key="4">
    <source>
        <dbReference type="ARBA" id="ARBA00022980"/>
    </source>
</evidence>
<dbReference type="OrthoDB" id="9805969at2"/>
<sequence>MLVKVVHRNIRISPRKAIHVCRLVNRQPLEKAYRILESIPREKTVTLLQKLFKEAANNAVHNYALNGDILEIHECTALKGASLKRGFPRAKGRTDLRLHRFSHLKVVLKEKERVSTSSRKAPKLKSIKLGAELSTKKIDDQAQEGA</sequence>